<gene>
    <name evidence="24" type="ORF">HMPREF9450_01026</name>
</gene>
<evidence type="ECO:0000256" key="2">
    <source>
        <dbReference type="ARBA" id="ARBA00004799"/>
    </source>
</evidence>
<comment type="pathway">
    <text evidence="3">Cofactor biosynthesis; tetrahydrofolylpolyglutamate biosynthesis.</text>
</comment>
<comment type="catalytic activity">
    <reaction evidence="20">
        <text>7,8-dihydropteroate + L-glutamate + ATP = 7,8-dihydrofolate + ADP + phosphate + H(+)</text>
        <dbReference type="Rhea" id="RHEA:23584"/>
        <dbReference type="ChEBI" id="CHEBI:15378"/>
        <dbReference type="ChEBI" id="CHEBI:17839"/>
        <dbReference type="ChEBI" id="CHEBI:29985"/>
        <dbReference type="ChEBI" id="CHEBI:30616"/>
        <dbReference type="ChEBI" id="CHEBI:43474"/>
        <dbReference type="ChEBI" id="CHEBI:57451"/>
        <dbReference type="ChEBI" id="CHEBI:456216"/>
        <dbReference type="EC" id="6.3.2.12"/>
    </reaction>
</comment>
<dbReference type="PANTHER" id="PTHR11136">
    <property type="entry name" value="FOLYLPOLYGLUTAMATE SYNTHASE-RELATED"/>
    <property type="match status" value="1"/>
</dbReference>
<comment type="function">
    <text evidence="1">Functions in two distinct reactions of the de novo folate biosynthetic pathway. Catalyzes the addition of a glutamate residue to dihydropteroate (7,8-dihydropteroate or H2Pte) to form dihydrofolate (7,8-dihydrofolate monoglutamate or H2Pte-Glu). Also catalyzes successive additions of L-glutamate to tetrahydrofolate or 10-formyltetrahydrofolate or 5,10-methylenetetrahydrofolate, leading to folylpolyglutamate derivatives.</text>
</comment>
<sequence>MTYAETLHFLYHSLPVFQHIGGNAYKPGFGNITELEKELGEPHRRFRSVHVAGTNGKGSVSHMTAAVLQAAGYRTGLFTSPHLKDFRERIRVNGEMISEEAVVAFVSSHRKAIDRIRPSFFEITTAIAFDHFARKRVDIAVIEVGMGGRLDSTNVIRPLVSVITNISWDHAQFLGDTLEKIAGEKAGIIKEMTPVVIGESQIESQLTFIARAKECSAPILFADQTYHIVNQADNGEMMPITGSPKTLATGKTLPQDSCGQVAATPRALQPFTIENLLDGETFTLCTDLLGDYQRKNILTALTVLDVLNGSGGLQIPREAVQKGMASAAASTGLLGRWQIVGHAPLTVCDTGHNEGGLREIAAQIARQQFHKLYMVLGFVADKDLSKVLPLLPKEAHYIFTRAGIERALDENILARRAAEYGLQGETAPTVTAAVARARELARAEDMIYIGGSTFVVAEFL</sequence>
<evidence type="ECO:0000256" key="10">
    <source>
        <dbReference type="ARBA" id="ARBA00022741"/>
    </source>
</evidence>
<dbReference type="Gene3D" id="3.40.1190.10">
    <property type="entry name" value="Mur-like, catalytic domain"/>
    <property type="match status" value="1"/>
</dbReference>
<dbReference type="GO" id="GO:0008841">
    <property type="term" value="F:dihydrofolate synthase activity"/>
    <property type="evidence" value="ECO:0007669"/>
    <property type="project" value="UniProtKB-EC"/>
</dbReference>
<evidence type="ECO:0000256" key="21">
    <source>
        <dbReference type="PIRNR" id="PIRNR001563"/>
    </source>
</evidence>
<dbReference type="InterPro" id="IPR013221">
    <property type="entry name" value="Mur_ligase_cen"/>
</dbReference>
<keyword evidence="25" id="KW-1185">Reference proteome</keyword>
<keyword evidence="12" id="KW-0460">Magnesium</keyword>
<dbReference type="InterPro" id="IPR001645">
    <property type="entry name" value="Folylpolyglutamate_synth"/>
</dbReference>
<dbReference type="Proteomes" id="UP000006008">
    <property type="component" value="Unassembled WGS sequence"/>
</dbReference>
<keyword evidence="13" id="KW-0289">Folate biosynthesis</keyword>
<proteinExistence type="inferred from homology"/>
<dbReference type="NCBIfam" id="TIGR01499">
    <property type="entry name" value="folC"/>
    <property type="match status" value="1"/>
</dbReference>
<evidence type="ECO:0000256" key="9">
    <source>
        <dbReference type="ARBA" id="ARBA00022723"/>
    </source>
</evidence>
<dbReference type="EC" id="6.3.2.17" evidence="6"/>
<keyword evidence="10 21" id="KW-0547">Nucleotide-binding</keyword>
<reference evidence="24 25" key="1">
    <citation type="submission" date="2011-08" db="EMBL/GenBank/DDBJ databases">
        <title>The Genome Sequence of Alistipes indistinctus YIT 12060.</title>
        <authorList>
            <consortium name="The Broad Institute Genome Sequencing Platform"/>
            <person name="Earl A."/>
            <person name="Ward D."/>
            <person name="Feldgarden M."/>
            <person name="Gevers D."/>
            <person name="Morotomi M."/>
            <person name="Young S.K."/>
            <person name="Zeng Q."/>
            <person name="Gargeya S."/>
            <person name="Fitzgerald M."/>
            <person name="Haas B."/>
            <person name="Abouelleil A."/>
            <person name="Alvarado L."/>
            <person name="Arachchi H.M."/>
            <person name="Berlin A."/>
            <person name="Brown A."/>
            <person name="Chapman S.B."/>
            <person name="Chen Z."/>
            <person name="Dunbar C."/>
            <person name="Freedman E."/>
            <person name="Gearin G."/>
            <person name="Gellesch M."/>
            <person name="Goldberg J."/>
            <person name="Griggs A."/>
            <person name="Gujja S."/>
            <person name="Heiman D."/>
            <person name="Howarth C."/>
            <person name="Larson L."/>
            <person name="Lui A."/>
            <person name="MacDonald P.J.P."/>
            <person name="Montmayeur A."/>
            <person name="Murphy C."/>
            <person name="Neiman D."/>
            <person name="Pearson M."/>
            <person name="Priest M."/>
            <person name="Roberts A."/>
            <person name="Saif S."/>
            <person name="Shea T."/>
            <person name="Shenoy N."/>
            <person name="Sisk P."/>
            <person name="Stolte C."/>
            <person name="Sykes S."/>
            <person name="Wortman J."/>
            <person name="Nusbaum C."/>
            <person name="Birren B."/>
        </authorList>
    </citation>
    <scope>NUCLEOTIDE SEQUENCE [LARGE SCALE GENOMIC DNA]</scope>
    <source>
        <strain evidence="24 25">YIT 12060</strain>
    </source>
</reference>
<evidence type="ECO:0000256" key="4">
    <source>
        <dbReference type="ARBA" id="ARBA00008276"/>
    </source>
</evidence>
<dbReference type="GO" id="GO:0005737">
    <property type="term" value="C:cytoplasm"/>
    <property type="evidence" value="ECO:0007669"/>
    <property type="project" value="TreeGrafter"/>
</dbReference>
<comment type="caution">
    <text evidence="24">The sequence shown here is derived from an EMBL/GenBank/DDBJ whole genome shotgun (WGS) entry which is preliminary data.</text>
</comment>
<evidence type="ECO:0000256" key="19">
    <source>
        <dbReference type="ARBA" id="ARBA00049035"/>
    </source>
</evidence>
<evidence type="ECO:0000256" key="6">
    <source>
        <dbReference type="ARBA" id="ARBA00013025"/>
    </source>
</evidence>
<comment type="similarity">
    <text evidence="4 21">Belongs to the folylpolyglutamate synthase family.</text>
</comment>
<dbReference type="GO" id="GO:0005524">
    <property type="term" value="F:ATP binding"/>
    <property type="evidence" value="ECO:0007669"/>
    <property type="project" value="UniProtKB-KW"/>
</dbReference>
<name>G5H7I3_9BACT</name>
<keyword evidence="8 21" id="KW-0436">Ligase</keyword>
<evidence type="ECO:0000313" key="25">
    <source>
        <dbReference type="Proteomes" id="UP000006008"/>
    </source>
</evidence>
<evidence type="ECO:0000256" key="16">
    <source>
        <dbReference type="ARBA" id="ARBA00032510"/>
    </source>
</evidence>
<comment type="catalytic activity">
    <reaction evidence="18">
        <text>10-formyltetrahydrofolyl-(gamma-L-Glu)(n) + L-glutamate + ATP = 10-formyltetrahydrofolyl-(gamma-L-Glu)(n+1) + ADP + phosphate + H(+)</text>
        <dbReference type="Rhea" id="RHEA:51904"/>
        <dbReference type="Rhea" id="RHEA-COMP:13088"/>
        <dbReference type="Rhea" id="RHEA-COMP:14300"/>
        <dbReference type="ChEBI" id="CHEBI:15378"/>
        <dbReference type="ChEBI" id="CHEBI:29985"/>
        <dbReference type="ChEBI" id="CHEBI:30616"/>
        <dbReference type="ChEBI" id="CHEBI:43474"/>
        <dbReference type="ChEBI" id="CHEBI:134413"/>
        <dbReference type="ChEBI" id="CHEBI:456216"/>
        <dbReference type="EC" id="6.3.2.17"/>
    </reaction>
</comment>
<dbReference type="InterPro" id="IPR018109">
    <property type="entry name" value="Folylpolyglutamate_synth_CS"/>
</dbReference>
<evidence type="ECO:0000256" key="20">
    <source>
        <dbReference type="ARBA" id="ARBA00049161"/>
    </source>
</evidence>
<evidence type="ECO:0000256" key="11">
    <source>
        <dbReference type="ARBA" id="ARBA00022840"/>
    </source>
</evidence>
<dbReference type="HOGENOM" id="CLU_015869_1_1_10"/>
<keyword evidence="9" id="KW-0479">Metal-binding</keyword>
<evidence type="ECO:0000256" key="5">
    <source>
        <dbReference type="ARBA" id="ARBA00013023"/>
    </source>
</evidence>
<dbReference type="PATRIC" id="fig|742725.3.peg.1084"/>
<dbReference type="eggNOG" id="COG0285">
    <property type="taxonomic scope" value="Bacteria"/>
</dbReference>
<dbReference type="SUPFAM" id="SSF53623">
    <property type="entry name" value="MurD-like peptide ligases, catalytic domain"/>
    <property type="match status" value="1"/>
</dbReference>
<dbReference type="EMBL" id="ADLD01000009">
    <property type="protein sequence ID" value="EHB92822.1"/>
    <property type="molecule type" value="Genomic_DNA"/>
</dbReference>
<evidence type="ECO:0000256" key="7">
    <source>
        <dbReference type="ARBA" id="ARBA00019357"/>
    </source>
</evidence>
<evidence type="ECO:0000256" key="14">
    <source>
        <dbReference type="ARBA" id="ARBA00030048"/>
    </source>
</evidence>
<dbReference type="Pfam" id="PF08245">
    <property type="entry name" value="Mur_ligase_M"/>
    <property type="match status" value="1"/>
</dbReference>
<dbReference type="AlphaFoldDB" id="G5H7I3"/>
<comment type="catalytic activity">
    <reaction evidence="17">
        <text>(6S)-5,6,7,8-tetrahydrofolyl-(gamma-L-Glu)(n) + L-glutamate + ATP = (6S)-5,6,7,8-tetrahydrofolyl-(gamma-L-Glu)(n+1) + ADP + phosphate + H(+)</text>
        <dbReference type="Rhea" id="RHEA:10580"/>
        <dbReference type="Rhea" id="RHEA-COMP:14738"/>
        <dbReference type="Rhea" id="RHEA-COMP:14740"/>
        <dbReference type="ChEBI" id="CHEBI:15378"/>
        <dbReference type="ChEBI" id="CHEBI:29985"/>
        <dbReference type="ChEBI" id="CHEBI:30616"/>
        <dbReference type="ChEBI" id="CHEBI:43474"/>
        <dbReference type="ChEBI" id="CHEBI:141005"/>
        <dbReference type="ChEBI" id="CHEBI:456216"/>
        <dbReference type="EC" id="6.3.2.17"/>
    </reaction>
</comment>
<dbReference type="GO" id="GO:0046656">
    <property type="term" value="P:folic acid biosynthetic process"/>
    <property type="evidence" value="ECO:0007669"/>
    <property type="project" value="UniProtKB-KW"/>
</dbReference>
<dbReference type="InterPro" id="IPR036615">
    <property type="entry name" value="Mur_ligase_C_dom_sf"/>
</dbReference>
<dbReference type="GO" id="GO:0004326">
    <property type="term" value="F:tetrahydrofolylpolyglutamate synthase activity"/>
    <property type="evidence" value="ECO:0007669"/>
    <property type="project" value="UniProtKB-EC"/>
</dbReference>
<dbReference type="PANTHER" id="PTHR11136:SF0">
    <property type="entry name" value="DIHYDROFOLATE SYNTHETASE-RELATED"/>
    <property type="match status" value="1"/>
</dbReference>
<evidence type="ECO:0000256" key="12">
    <source>
        <dbReference type="ARBA" id="ARBA00022842"/>
    </source>
</evidence>
<dbReference type="InterPro" id="IPR004101">
    <property type="entry name" value="Mur_ligase_C"/>
</dbReference>
<dbReference type="STRING" id="742725.HMPREF9450_01026"/>
<accession>G5H7I3</accession>
<dbReference type="RefSeq" id="WP_009133832.1">
    <property type="nucleotide sequence ID" value="NZ_CP102250.1"/>
</dbReference>
<evidence type="ECO:0000256" key="8">
    <source>
        <dbReference type="ARBA" id="ARBA00022598"/>
    </source>
</evidence>
<evidence type="ECO:0000256" key="18">
    <source>
        <dbReference type="ARBA" id="ARBA00047808"/>
    </source>
</evidence>
<comment type="pathway">
    <text evidence="2">Cofactor biosynthesis; tetrahydrofolate biosynthesis; 7,8-dihydrofolate from 2-amino-4-hydroxy-6-hydroxymethyl-7,8-dihydropteridine diphosphate and 4-aminobenzoate: step 2/2.</text>
</comment>
<evidence type="ECO:0000256" key="13">
    <source>
        <dbReference type="ARBA" id="ARBA00022909"/>
    </source>
</evidence>
<feature type="domain" description="Mur ligase C-terminal" evidence="22">
    <location>
        <begin position="335"/>
        <end position="452"/>
    </location>
</feature>
<dbReference type="PROSITE" id="PS01012">
    <property type="entry name" value="FOLYLPOLYGLU_SYNT_2"/>
    <property type="match status" value="1"/>
</dbReference>
<organism evidence="24 25">
    <name type="scientific">Alistipes indistinctus YIT 12060</name>
    <dbReference type="NCBI Taxonomy" id="742725"/>
    <lineage>
        <taxon>Bacteria</taxon>
        <taxon>Pseudomonadati</taxon>
        <taxon>Bacteroidota</taxon>
        <taxon>Bacteroidia</taxon>
        <taxon>Bacteroidales</taxon>
        <taxon>Rikenellaceae</taxon>
        <taxon>Alistipes</taxon>
    </lineage>
</organism>
<dbReference type="PIRSF" id="PIRSF001563">
    <property type="entry name" value="Folylpolyglu_synth"/>
    <property type="match status" value="1"/>
</dbReference>
<dbReference type="GO" id="GO:0046872">
    <property type="term" value="F:metal ion binding"/>
    <property type="evidence" value="ECO:0007669"/>
    <property type="project" value="UniProtKB-KW"/>
</dbReference>
<dbReference type="InterPro" id="IPR036565">
    <property type="entry name" value="Mur-like_cat_sf"/>
</dbReference>
<evidence type="ECO:0000256" key="15">
    <source>
        <dbReference type="ARBA" id="ARBA00030592"/>
    </source>
</evidence>
<evidence type="ECO:0000259" key="22">
    <source>
        <dbReference type="Pfam" id="PF02875"/>
    </source>
</evidence>
<evidence type="ECO:0000256" key="3">
    <source>
        <dbReference type="ARBA" id="ARBA00005150"/>
    </source>
</evidence>
<dbReference type="OrthoDB" id="9809356at2"/>
<dbReference type="Gene3D" id="3.90.190.20">
    <property type="entry name" value="Mur ligase, C-terminal domain"/>
    <property type="match status" value="1"/>
</dbReference>
<feature type="domain" description="Mur ligase central" evidence="23">
    <location>
        <begin position="51"/>
        <end position="219"/>
    </location>
</feature>
<evidence type="ECO:0000256" key="1">
    <source>
        <dbReference type="ARBA" id="ARBA00002714"/>
    </source>
</evidence>
<protein>
    <recommendedName>
        <fullName evidence="7">Dihydrofolate synthase/folylpolyglutamate synthase</fullName>
        <ecNumber evidence="5">6.3.2.12</ecNumber>
        <ecNumber evidence="6">6.3.2.17</ecNumber>
    </recommendedName>
    <alternativeName>
        <fullName evidence="16">Folylpoly-gamma-glutamate synthetase-dihydrofolate synthetase</fullName>
    </alternativeName>
    <alternativeName>
        <fullName evidence="14">Folylpolyglutamate synthetase</fullName>
    </alternativeName>
    <alternativeName>
        <fullName evidence="15">Tetrahydrofolylpolyglutamate synthase</fullName>
    </alternativeName>
</protein>
<dbReference type="EC" id="6.3.2.12" evidence="5"/>
<evidence type="ECO:0000259" key="23">
    <source>
        <dbReference type="Pfam" id="PF08245"/>
    </source>
</evidence>
<evidence type="ECO:0000313" key="24">
    <source>
        <dbReference type="EMBL" id="EHB92822.1"/>
    </source>
</evidence>
<dbReference type="SUPFAM" id="SSF53244">
    <property type="entry name" value="MurD-like peptide ligases, peptide-binding domain"/>
    <property type="match status" value="1"/>
</dbReference>
<dbReference type="Pfam" id="PF02875">
    <property type="entry name" value="Mur_ligase_C"/>
    <property type="match status" value="1"/>
</dbReference>
<comment type="catalytic activity">
    <reaction evidence="19">
        <text>(6R)-5,10-methylenetetrahydrofolyl-(gamma-L-Glu)(n) + L-glutamate + ATP = (6R)-5,10-methylenetetrahydrofolyl-(gamma-L-Glu)(n+1) + ADP + phosphate + H(+)</text>
        <dbReference type="Rhea" id="RHEA:51912"/>
        <dbReference type="Rhea" id="RHEA-COMP:13257"/>
        <dbReference type="Rhea" id="RHEA-COMP:13258"/>
        <dbReference type="ChEBI" id="CHEBI:15378"/>
        <dbReference type="ChEBI" id="CHEBI:29985"/>
        <dbReference type="ChEBI" id="CHEBI:30616"/>
        <dbReference type="ChEBI" id="CHEBI:43474"/>
        <dbReference type="ChEBI" id="CHEBI:136572"/>
        <dbReference type="ChEBI" id="CHEBI:456216"/>
        <dbReference type="EC" id="6.3.2.17"/>
    </reaction>
</comment>
<dbReference type="GeneID" id="92815955"/>
<evidence type="ECO:0000256" key="17">
    <source>
        <dbReference type="ARBA" id="ARBA00047493"/>
    </source>
</evidence>
<keyword evidence="11 21" id="KW-0067">ATP-binding</keyword>